<organism evidence="1 2">
    <name type="scientific">Stichopus japonicus</name>
    <name type="common">Sea cucumber</name>
    <dbReference type="NCBI Taxonomy" id="307972"/>
    <lineage>
        <taxon>Eukaryota</taxon>
        <taxon>Metazoa</taxon>
        <taxon>Echinodermata</taxon>
        <taxon>Eleutherozoa</taxon>
        <taxon>Echinozoa</taxon>
        <taxon>Holothuroidea</taxon>
        <taxon>Aspidochirotacea</taxon>
        <taxon>Aspidochirotida</taxon>
        <taxon>Stichopodidae</taxon>
        <taxon>Apostichopus</taxon>
    </lineage>
</organism>
<name>A0A2G8JZD9_STIJA</name>
<accession>A0A2G8JZD9</accession>
<comment type="caution">
    <text evidence="1">The sequence shown here is derived from an EMBL/GenBank/DDBJ whole genome shotgun (WGS) entry which is preliminary data.</text>
</comment>
<dbReference type="Proteomes" id="UP000230750">
    <property type="component" value="Unassembled WGS sequence"/>
</dbReference>
<dbReference type="EMBL" id="MRZV01001052">
    <property type="protein sequence ID" value="PIK41108.1"/>
    <property type="molecule type" value="Genomic_DNA"/>
</dbReference>
<evidence type="ECO:0000313" key="2">
    <source>
        <dbReference type="Proteomes" id="UP000230750"/>
    </source>
</evidence>
<sequence>MAAIPHIPRTTLVVKGARTRERETTLIIHTEAVAGDRQFTTAVTKIGVIVGQTIQGRGPEGDKTDPR</sequence>
<protein>
    <submittedName>
        <fullName evidence="1">Uncharacterized protein</fullName>
    </submittedName>
</protein>
<proteinExistence type="predicted"/>
<reference evidence="1 2" key="1">
    <citation type="journal article" date="2017" name="PLoS Biol.">
        <title>The sea cucumber genome provides insights into morphological evolution and visceral regeneration.</title>
        <authorList>
            <person name="Zhang X."/>
            <person name="Sun L."/>
            <person name="Yuan J."/>
            <person name="Sun Y."/>
            <person name="Gao Y."/>
            <person name="Zhang L."/>
            <person name="Li S."/>
            <person name="Dai H."/>
            <person name="Hamel J.F."/>
            <person name="Liu C."/>
            <person name="Yu Y."/>
            <person name="Liu S."/>
            <person name="Lin W."/>
            <person name="Guo K."/>
            <person name="Jin S."/>
            <person name="Xu P."/>
            <person name="Storey K.B."/>
            <person name="Huan P."/>
            <person name="Zhang T."/>
            <person name="Zhou Y."/>
            <person name="Zhang J."/>
            <person name="Lin C."/>
            <person name="Li X."/>
            <person name="Xing L."/>
            <person name="Huo D."/>
            <person name="Sun M."/>
            <person name="Wang L."/>
            <person name="Mercier A."/>
            <person name="Li F."/>
            <person name="Yang H."/>
            <person name="Xiang J."/>
        </authorList>
    </citation>
    <scope>NUCLEOTIDE SEQUENCE [LARGE SCALE GENOMIC DNA]</scope>
    <source>
        <strain evidence="1">Shaxun</strain>
        <tissue evidence="1">Muscle</tissue>
    </source>
</reference>
<dbReference type="AlphaFoldDB" id="A0A2G8JZD9"/>
<gene>
    <name evidence="1" type="ORF">BSL78_22041</name>
</gene>
<evidence type="ECO:0000313" key="1">
    <source>
        <dbReference type="EMBL" id="PIK41108.1"/>
    </source>
</evidence>
<keyword evidence="2" id="KW-1185">Reference proteome</keyword>